<feature type="region of interest" description="Disordered" evidence="1">
    <location>
        <begin position="1614"/>
        <end position="1634"/>
    </location>
</feature>
<evidence type="ECO:0000313" key="2">
    <source>
        <dbReference type="EMBL" id="VDD94119.1"/>
    </source>
</evidence>
<dbReference type="STRING" id="51028.A0A0N4VFE2"/>
<dbReference type="OrthoDB" id="5844208at2759"/>
<keyword evidence="3" id="KW-1185">Reference proteome</keyword>
<organism evidence="4">
    <name type="scientific">Enterobius vermicularis</name>
    <name type="common">Human pinworm</name>
    <dbReference type="NCBI Taxonomy" id="51028"/>
    <lineage>
        <taxon>Eukaryota</taxon>
        <taxon>Metazoa</taxon>
        <taxon>Ecdysozoa</taxon>
        <taxon>Nematoda</taxon>
        <taxon>Chromadorea</taxon>
        <taxon>Rhabditida</taxon>
        <taxon>Spirurina</taxon>
        <taxon>Oxyuridomorpha</taxon>
        <taxon>Oxyuroidea</taxon>
        <taxon>Oxyuridae</taxon>
        <taxon>Enterobius</taxon>
    </lineage>
</organism>
<accession>A0A0N4VFE2</accession>
<reference evidence="2 3" key="2">
    <citation type="submission" date="2018-10" db="EMBL/GenBank/DDBJ databases">
        <authorList>
            <consortium name="Pathogen Informatics"/>
        </authorList>
    </citation>
    <scope>NUCLEOTIDE SEQUENCE [LARGE SCALE GENOMIC DNA]</scope>
</reference>
<evidence type="ECO:0000313" key="3">
    <source>
        <dbReference type="Proteomes" id="UP000274131"/>
    </source>
</evidence>
<evidence type="ECO:0000256" key="1">
    <source>
        <dbReference type="SAM" id="MobiDB-lite"/>
    </source>
</evidence>
<sequence>MSDRKPSVCVYVNSVAKEKNLKTSVKVINTQMSHIGIAGPNLEVMGNIKAQKVTFESTFGALHTNAKLVARSVALNAQQIFIKPEAMYSCQMLRMISRKVQIDGRIYPLEANATVLNVLVDSALLHIGVDGMIGAFRSPTDNSAAKPSDMVVNSLVLKLKGSLANYGKICSKTNIDLQIDGSILSLEDGRIDSAGRGYTALKQIKGISSEGPPSLPTSSKLSKAIESQKPDTVAQLLEGGVDPTDVVTENSLRCTPKKIANMKYREIRDNEQRNRYRERITVIQALMATNEWRRGLICSNSITAKVGRDCKDCAQFRAINLDLTTLGSAQCESNSIWKCGSILLAVSNDLSIEGQVKSRNLSATCDGNVYIQKDGIVCQDTHAKVKCSDLISYGIWYVGESIYIEAKSATFSESSYLEGNYIYMQLEKDCQNGGMWQTNRLDLLTSGNLKTPHNGKVVCNEKATVSTFGFSCSGAWKITESFQINIKESGNFHQKSLINANILKLIDEGCCVVSGKLNVQQLLIYVRNDLITTETGRVTVGVTGTVAAGAFRNDASWLSECNLRVHSACFQQSEDAIIFAKDNLDLAIYDNSVEKSHGRIVANSCVLRVNQKVRFDGYIRVNQMEVYLPYSNESQCVIGGQLEVIYGPLILKGRSEFSSAQLLSTGHLHPAFILEGQLKAEAVVAPFLAVRFAATSYALLSGTSSVALEETPYRAILSAGAIYTMRASFIDSASPDDFPEAVLCASNWIHEGQVRFKGNKAYIITDRFINRGRLTNEGRLQNHMHSVFVSVRTRFENESVFSADEIHITGVGELENRNRIFATDTMCIRLPNFSSDGKQVYSGDMKLLSADKEKPKFNGHIDTKANLDIMAPKLVMEIKDFAFRPQIRMNAQAQLYVNSDTVNGEATVSLSARDAIIFDRCKVIAESVEIKVGDAYETEVNVCEKSSLRSNCLRISGKCKILTFVIDGIVECDSIIFDSYIRNVKIIGKGQLISRCSLNFDSKNAVLSVTQLQASEILGTSIEISTTHFAKILPVKNTTATTIYADACTVKGKIFAEGKLSFKSSNGTVQFDGNLIGTTAMSEVSIEGSDVVLIGSISNLEFLEIYARKRVEYCSTASITNTKNIAVEAGLVAFDGVMSKFDTLIVTAEEIIVEGNLSDAKSGNASMYGKNIRYEGTVDGVLQLEFSCQADAYIAGRIWGVDCFNVEAKWIMCNSNIEECKLLKFAAYSTVLDGKISCESVTVNALEVIFIYICTESILCSMNSPFVIALNDGKPISNNVDVAALICVADNQSTIKNVKRVLTAVLFTSGEEYTTGIKESWQTAINMFQQSFRSRSISHDFVAAALDYTDQLQSSAYLFSYSSDFYKRAKALADRFRVEHASNFGYPELLKIMEEQTDEMHKSQNFEDSLPKSSFEAVQLRETMNDVKVRLSKYTSQSPQSSVDDYGYGSRSSSEDNDEKLSLRASPTISVTRYEEQSGISTTSAAYEQSDTDFDSYNRYLSVPCSISASNDGSCNSADRDDDESGKENEMAYVFNGERKVPIVCIDFDSHDIAVTRPRFEVSRQPTPTNDLALKKLQVKTALSSFDLRSFGSESSLASFGTVDYATPIQVVRPPQQKSLIPRPSFPRASPDVS</sequence>
<feature type="region of interest" description="Disordered" evidence="1">
    <location>
        <begin position="1431"/>
        <end position="1464"/>
    </location>
</feature>
<feature type="compositionally biased region" description="Polar residues" evidence="1">
    <location>
        <begin position="1433"/>
        <end position="1443"/>
    </location>
</feature>
<proteinExistence type="predicted"/>
<dbReference type="Proteomes" id="UP000274131">
    <property type="component" value="Unassembled WGS sequence"/>
</dbReference>
<gene>
    <name evidence="2" type="ORF">EVEC_LOCUS8870</name>
</gene>
<dbReference type="WBParaSite" id="EVEC_0000946001-mRNA-1">
    <property type="protein sequence ID" value="EVEC_0000946001-mRNA-1"/>
    <property type="gene ID" value="EVEC_0000946001"/>
</dbReference>
<dbReference type="EMBL" id="UXUI01009660">
    <property type="protein sequence ID" value="VDD94119.1"/>
    <property type="molecule type" value="Genomic_DNA"/>
</dbReference>
<protein>
    <submittedName>
        <fullName evidence="4">G8 domain-containing protein</fullName>
    </submittedName>
</protein>
<reference evidence="4" key="1">
    <citation type="submission" date="2017-02" db="UniProtKB">
        <authorList>
            <consortium name="WormBaseParasite"/>
        </authorList>
    </citation>
    <scope>IDENTIFICATION</scope>
</reference>
<name>A0A0N4VFE2_ENTVE</name>
<evidence type="ECO:0000313" key="4">
    <source>
        <dbReference type="WBParaSite" id="EVEC_0000946001-mRNA-1"/>
    </source>
</evidence>